<sequence length="797" mass="89915">MAKAVEVSHRAGAWKQQNKDHKHGRHRTKSQIKADQKGKVSLKAKNSRRQKPVLTRRERKNLSKQIRAHKVTLDSSIKSKVGTHSTPPILVAFVPVSRDVNTSEWFKTFISFLGPDAKTSTNARGDVHVVLVKQKVRFTFLKPVDEFMGVLDSVKVANTVVFLHGSGINGAELVDEEGRMIVAAIRAQGLPTVLHVMPKDNKMKTTRKAVESVVSPEDRVAHFLGNEASASSLLRVLATQKRREVGYIAKHSHIIADSVEFCPLAQDGEEVAIGGSVKISGYIRGSRLDLNKFVHIPDYGDFKILRVTLRRDPLLEHVARSRSSSIAMEDTSNLDEVLITPDASNQDDVDLDEELDDGDEMEAVGNGKDFETATMKSSVIRKVPKGTSDYQAAWIVDSGDECSGDEAVDEFQNMDEDMNIDEDGEDSSEEGEKDEDTQTEIDDRSEIGSVADMPLSQQMDLLAKLKQMREDEMFPDEEDTPMDISARERYQKYRGLESFRRSVWENPDSDLPPHYKNLYRFANFKRSRKLAIAEPDEETGISSVLKPGAFVTLELGNVTEDVVERMKAIDRPILAFGLLSHEHRMSILNCVLKRRPAEDPENATVIKSKDRLVFQVGFRRFTSCPVFSEHKTGNKFKMERFWRPGQIVTASFVAPISFPPAPVIVWTPNCKNYEVVGTGRVLDADPGRIIVKRAVLSGYPFKIQSKRNAVVRFMFFNREDIMWFKPVELRTKHGCRGHITEPIGTHGFMKCKFDKMVKSEDTILLSLYKRVYPKWAYEPLPIEPLPRSATSHEEMAD</sequence>
<evidence type="ECO:0000256" key="4">
    <source>
        <dbReference type="ARBA" id="ARBA00037087"/>
    </source>
</evidence>
<keyword evidence="3" id="KW-0539">Nucleus</keyword>
<reference evidence="9" key="1">
    <citation type="submission" date="2020-11" db="EMBL/GenBank/DDBJ databases">
        <authorList>
            <person name="Tran Van P."/>
        </authorList>
    </citation>
    <scope>NUCLEOTIDE SEQUENCE</scope>
</reference>
<dbReference type="PANTHER" id="PTHR12858:SF1">
    <property type="entry name" value="PRE-RRNA-PROCESSING PROTEIN TSR1 HOMOLOG"/>
    <property type="match status" value="1"/>
</dbReference>
<feature type="compositionally biased region" description="Acidic residues" evidence="7">
    <location>
        <begin position="413"/>
        <end position="440"/>
    </location>
</feature>
<dbReference type="PROSITE" id="PS51714">
    <property type="entry name" value="G_BMS1"/>
    <property type="match status" value="1"/>
</dbReference>
<dbReference type="AlphaFoldDB" id="A0A7R9GEJ4"/>
<dbReference type="GO" id="GO:0000462">
    <property type="term" value="P:maturation of SSU-rRNA from tricistronic rRNA transcript (SSU-rRNA, 5.8S rRNA, LSU-rRNA)"/>
    <property type="evidence" value="ECO:0007669"/>
    <property type="project" value="TreeGrafter"/>
</dbReference>
<comment type="function">
    <text evidence="4">Required during maturation of the 40S ribosomal subunit in the nucleolus.</text>
</comment>
<dbReference type="PANTHER" id="PTHR12858">
    <property type="entry name" value="RIBOSOME BIOGENESIS PROTEIN"/>
    <property type="match status" value="1"/>
</dbReference>
<feature type="compositionally biased region" description="Basic residues" evidence="7">
    <location>
        <begin position="40"/>
        <end position="51"/>
    </location>
</feature>
<keyword evidence="2" id="KW-0690">Ribosome biogenesis</keyword>
<feature type="compositionally biased region" description="Basic residues" evidence="7">
    <location>
        <begin position="20"/>
        <end position="30"/>
    </location>
</feature>
<protein>
    <recommendedName>
        <fullName evidence="6">Pre-rRNA-processing protein TSR1 homolog</fullName>
    </recommendedName>
</protein>
<dbReference type="GO" id="GO:0000479">
    <property type="term" value="P:endonucleolytic cleavage of tricistronic rRNA transcript (SSU-rRNA, 5.8S rRNA, LSU-rRNA)"/>
    <property type="evidence" value="ECO:0007669"/>
    <property type="project" value="TreeGrafter"/>
</dbReference>
<evidence type="ECO:0000256" key="5">
    <source>
        <dbReference type="ARBA" id="ARBA00038288"/>
    </source>
</evidence>
<dbReference type="SMART" id="SM00785">
    <property type="entry name" value="AARP2CN"/>
    <property type="match status" value="1"/>
</dbReference>
<evidence type="ECO:0000313" key="10">
    <source>
        <dbReference type="Proteomes" id="UP000678499"/>
    </source>
</evidence>
<dbReference type="Pfam" id="PF04950">
    <property type="entry name" value="RIBIOP_C"/>
    <property type="match status" value="1"/>
</dbReference>
<dbReference type="InterPro" id="IPR007034">
    <property type="entry name" value="BMS1_TSR1_C"/>
</dbReference>
<dbReference type="GO" id="GO:0030688">
    <property type="term" value="C:preribosome, small subunit precursor"/>
    <property type="evidence" value="ECO:0007669"/>
    <property type="project" value="TreeGrafter"/>
</dbReference>
<dbReference type="Proteomes" id="UP000678499">
    <property type="component" value="Unassembled WGS sequence"/>
</dbReference>
<dbReference type="GO" id="GO:0005730">
    <property type="term" value="C:nucleolus"/>
    <property type="evidence" value="ECO:0007669"/>
    <property type="project" value="UniProtKB-SubCell"/>
</dbReference>
<evidence type="ECO:0000256" key="2">
    <source>
        <dbReference type="ARBA" id="ARBA00022517"/>
    </source>
</evidence>
<accession>A0A7R9GEJ4</accession>
<dbReference type="Pfam" id="PF08142">
    <property type="entry name" value="AARP2CN"/>
    <property type="match status" value="1"/>
</dbReference>
<keyword evidence="10" id="KW-1185">Reference proteome</keyword>
<dbReference type="EMBL" id="CAJPEX010001004">
    <property type="protein sequence ID" value="CAG0917933.1"/>
    <property type="molecule type" value="Genomic_DNA"/>
</dbReference>
<dbReference type="SMART" id="SM01362">
    <property type="entry name" value="DUF663"/>
    <property type="match status" value="1"/>
</dbReference>
<evidence type="ECO:0000256" key="1">
    <source>
        <dbReference type="ARBA" id="ARBA00004604"/>
    </source>
</evidence>
<dbReference type="EMBL" id="OA883041">
    <property type="protein sequence ID" value="CAD7277781.1"/>
    <property type="molecule type" value="Genomic_DNA"/>
</dbReference>
<dbReference type="InterPro" id="IPR012948">
    <property type="entry name" value="AARP2CN"/>
</dbReference>
<dbReference type="OrthoDB" id="119302at2759"/>
<dbReference type="InterPro" id="IPR039761">
    <property type="entry name" value="Bms1/Tsr1"/>
</dbReference>
<evidence type="ECO:0000313" key="9">
    <source>
        <dbReference type="EMBL" id="CAD7277781.1"/>
    </source>
</evidence>
<organism evidence="9">
    <name type="scientific">Notodromas monacha</name>
    <dbReference type="NCBI Taxonomy" id="399045"/>
    <lineage>
        <taxon>Eukaryota</taxon>
        <taxon>Metazoa</taxon>
        <taxon>Ecdysozoa</taxon>
        <taxon>Arthropoda</taxon>
        <taxon>Crustacea</taxon>
        <taxon>Oligostraca</taxon>
        <taxon>Ostracoda</taxon>
        <taxon>Podocopa</taxon>
        <taxon>Podocopida</taxon>
        <taxon>Cypridocopina</taxon>
        <taxon>Cypridoidea</taxon>
        <taxon>Cyprididae</taxon>
        <taxon>Notodromas</taxon>
    </lineage>
</organism>
<gene>
    <name evidence="9" type="ORF">NMOB1V02_LOCUS5504</name>
</gene>
<dbReference type="InterPro" id="IPR030387">
    <property type="entry name" value="G_Bms1/Tsr1_dom"/>
</dbReference>
<dbReference type="GO" id="GO:0034511">
    <property type="term" value="F:U3 snoRNA binding"/>
    <property type="evidence" value="ECO:0007669"/>
    <property type="project" value="TreeGrafter"/>
</dbReference>
<feature type="domain" description="Bms1-type G" evidence="8">
    <location>
        <begin position="87"/>
        <end position="243"/>
    </location>
</feature>
<evidence type="ECO:0000256" key="7">
    <source>
        <dbReference type="SAM" id="MobiDB-lite"/>
    </source>
</evidence>
<name>A0A7R9GEJ4_9CRUS</name>
<feature type="region of interest" description="Disordered" evidence="7">
    <location>
        <begin position="413"/>
        <end position="453"/>
    </location>
</feature>
<evidence type="ECO:0000259" key="8">
    <source>
        <dbReference type="PROSITE" id="PS51714"/>
    </source>
</evidence>
<dbReference type="Pfam" id="PF22298">
    <property type="entry name" value="Tsr1_G-like"/>
    <property type="match status" value="1"/>
</dbReference>
<proteinExistence type="inferred from homology"/>
<evidence type="ECO:0000256" key="6">
    <source>
        <dbReference type="ARBA" id="ARBA00040070"/>
    </source>
</evidence>
<dbReference type="GO" id="GO:0003924">
    <property type="term" value="F:GTPase activity"/>
    <property type="evidence" value="ECO:0007669"/>
    <property type="project" value="TreeGrafter"/>
</dbReference>
<feature type="region of interest" description="Disordered" evidence="7">
    <location>
        <begin position="1"/>
        <end position="60"/>
    </location>
</feature>
<dbReference type="GO" id="GO:0005525">
    <property type="term" value="F:GTP binding"/>
    <property type="evidence" value="ECO:0007669"/>
    <property type="project" value="TreeGrafter"/>
</dbReference>
<comment type="similarity">
    <text evidence="5">Belongs to the TRAFAC class translation factor GTPase superfamily. Bms1-like GTPase family. TSR1 subfamily.</text>
</comment>
<evidence type="ECO:0000256" key="3">
    <source>
        <dbReference type="ARBA" id="ARBA00023242"/>
    </source>
</evidence>
<comment type="subcellular location">
    <subcellularLocation>
        <location evidence="1">Nucleus</location>
        <location evidence="1">Nucleolus</location>
    </subcellularLocation>
</comment>